<feature type="compositionally biased region" description="Low complexity" evidence="1">
    <location>
        <begin position="770"/>
        <end position="782"/>
    </location>
</feature>
<feature type="compositionally biased region" description="Basic and acidic residues" evidence="1">
    <location>
        <begin position="783"/>
        <end position="792"/>
    </location>
</feature>
<name>A0A2A4JE42_HELVI</name>
<feature type="compositionally biased region" description="Polar residues" evidence="1">
    <location>
        <begin position="321"/>
        <end position="330"/>
    </location>
</feature>
<sequence>MYFYSARQLIKLVFLVIITYFHVLKYVLRTSKLSATLISVYCGIICVSCEIMRRGHPGIGGWRSENPRHFRPRGSGPPRYRPPRIYPLLETPRFPPPGPRLNQRGSQSFTPHGSHPDDHDRLDHHDRHNYRDGHHQIDQRMPERGHHPRSRQNVYSYVAQHFRSTDNNLSSSYKDPQHFYDDMGEGCHVNSMGDIDHRQPLHISRTPESYTQQRISPWTNPPPDLKKHYYDNRSPQKSYRHEPIEKNNIPVVDYTGHRPPASDHYGGTSGPSTNNNDTSFSRSVDDTVDIVRKRLMNRNDPQMLSQDPSVLQSSSEQEVSDNANQHTQPEQPIKKRTSRQRHNVKSNCDKMKSNIVHQLFKMDKDRMHKLMDDPGSSSKFEYAISSLITESQNSLNRHLRSVAEKSLYSSSTDFIHNDNNTIYEDTFMKQMQCLLDPQDTVLLEDIKPMVMAELSKVLQIGEFEQRNDMPDDYGGHYNRDEQPNYPYFEQYNYDEYQDTCFETNQGTTNYNNPNLKDVTDSAGSQNFNLKQEPYEDIKPLFERRKTKRNDSIEDRKHSIENQRQRKSLEEPVDEPFKSNEEPLPLFDTNADNISEDEDTFAELDRQYHVAVDHNFIENDDLSTRGTPPNIHPVTLEAARDVNKYDSQIQTFAQSPSKLFPINSADNIKDLAIQIKQEVMQSLSIQNEENTPLNSNNCVQKVNNIKVKQEHVPQSKDTDKETEKAGSSNIIKTSPSNSRKRSIDQRPSHRKEKRKKSESSHSDPVKPISDKNATSNTNTISNKSSEKCNDAPKHYFNIFLPKDDSSKEKETKDSKKVDSTDKSYSDKYVKRKEPPKKTKDKETESSRKRHSSTSSQSILSPKDSINTGSQNPLKADSKTKLKTFDMFVEVPKKTTAVHQAHRNTALAVTPTKAVEENKTKQVATPARFKTGQLKHVGTQVIRRLIAKETQTNQSKVSSTRFTQTDRKKFVSKLVQTLPVSLEKSKPRSVDAFERMKEIDMEIQVLLQEKFKLYSSLESKDTCPSSMPTLGMTVLNVTSDENKDEEDDNEALHDNMTADAIVDDFTNIPVEELEQIALETVEVECTEETKAEKRSLRQKVLQQERKSSESPTSSRRGNKKAKPPNISLIEQIITDDRPLEDIISLDDLEEPQANKNKKKPHRNQPKKKPTRKSKPAKPIDVSGYDLKDCSVVLIHTDVRKFLKEDSPQRDDVSDRVDTPAPSSVEPEPEPSVKQEPAVKSTQNPEAETVNDLQFDMLDVSEDIVIGDICEIKSNEDKEENERETISEEIILDNSQSSADDAFAAETGQVENECRTYDYSTDEKLRRDSVTVTGNADAVLAIECIENEFIAACLDGNVYHFSGDGQLLNTLRGSNLAVTCLTIVKEKYGTTVYTGSLDSRIRYYDLETGLEKGPECNVLSPIQTMDRAWDTVFVGTRTGFVLQFECKNNMLIPVSTVKFSEQSILALRAMKEGPRKVLLVAARSENVTIKDAQTGLLLRTLSGPKMTVYTLLFEDGKVFCGTSSHQIHVFDYASGMHTGCHEGGKGAVCLRATGGLLFAGCYDGCVYVYREGEPRPLAQLRGPSLMLLSLAVVGSKIIAGYKDRSLYIWKIPLSILQEMIL</sequence>
<feature type="compositionally biased region" description="Polar residues" evidence="1">
    <location>
        <begin position="862"/>
        <end position="871"/>
    </location>
</feature>
<proteinExistence type="predicted"/>
<feature type="region of interest" description="Disordered" evidence="1">
    <location>
        <begin position="60"/>
        <end position="132"/>
    </location>
</feature>
<evidence type="ECO:0000313" key="3">
    <source>
        <dbReference type="EMBL" id="PCG69710.1"/>
    </source>
</evidence>
<feature type="compositionally biased region" description="Basic and acidic residues" evidence="1">
    <location>
        <begin position="706"/>
        <end position="723"/>
    </location>
</feature>
<feature type="compositionally biased region" description="Basic and acidic residues" evidence="1">
    <location>
        <begin position="1203"/>
        <end position="1215"/>
    </location>
</feature>
<feature type="compositionally biased region" description="Basic and acidic residues" evidence="1">
    <location>
        <begin position="532"/>
        <end position="580"/>
    </location>
</feature>
<feature type="region of interest" description="Disordered" evidence="1">
    <location>
        <begin position="705"/>
        <end position="876"/>
    </location>
</feature>
<comment type="caution">
    <text evidence="3">The sequence shown here is derived from an EMBL/GenBank/DDBJ whole genome shotgun (WGS) entry which is preliminary data.</text>
</comment>
<gene>
    <name evidence="3" type="ORF">B5V51_3785</name>
</gene>
<dbReference type="InterPro" id="IPR001680">
    <property type="entry name" value="WD40_rpt"/>
</dbReference>
<feature type="region of interest" description="Disordered" evidence="1">
    <location>
        <begin position="1146"/>
        <end position="1179"/>
    </location>
</feature>
<dbReference type="SUPFAM" id="SSF50998">
    <property type="entry name" value="Quinoprotein alcohol dehydrogenase-like"/>
    <property type="match status" value="1"/>
</dbReference>
<dbReference type="EMBL" id="NWSH01001910">
    <property type="protein sequence ID" value="PCG69710.1"/>
    <property type="molecule type" value="Genomic_DNA"/>
</dbReference>
<feature type="region of interest" description="Disordered" evidence="1">
    <location>
        <begin position="1085"/>
        <end position="1131"/>
    </location>
</feature>
<evidence type="ECO:0000256" key="1">
    <source>
        <dbReference type="SAM" id="MobiDB-lite"/>
    </source>
</evidence>
<evidence type="ECO:0000256" key="2">
    <source>
        <dbReference type="SAM" id="Phobius"/>
    </source>
</evidence>
<feature type="compositionally biased region" description="Polar residues" evidence="1">
    <location>
        <begin position="206"/>
        <end position="218"/>
    </location>
</feature>
<feature type="region of interest" description="Disordered" evidence="1">
    <location>
        <begin position="206"/>
        <end position="284"/>
    </location>
</feature>
<accession>A0A2A4JE42</accession>
<protein>
    <recommendedName>
        <fullName evidence="4">Zinc finger protein 106</fullName>
    </recommendedName>
</protein>
<feature type="compositionally biased region" description="Basic and acidic residues" evidence="1">
    <location>
        <begin position="754"/>
        <end position="763"/>
    </location>
</feature>
<dbReference type="SMART" id="SM00320">
    <property type="entry name" value="WD40"/>
    <property type="match status" value="5"/>
</dbReference>
<feature type="compositionally biased region" description="Basic residues" evidence="1">
    <location>
        <begin position="334"/>
        <end position="344"/>
    </location>
</feature>
<dbReference type="STRING" id="7102.A0A2A4JE42"/>
<dbReference type="InterPro" id="IPR042622">
    <property type="entry name" value="Znf106"/>
</dbReference>
<feature type="region of interest" description="Disordered" evidence="1">
    <location>
        <begin position="1203"/>
        <end position="1243"/>
    </location>
</feature>
<dbReference type="EMBL" id="NWSH01001910">
    <property type="protein sequence ID" value="PCG69711.1"/>
    <property type="molecule type" value="Genomic_DNA"/>
</dbReference>
<feature type="transmembrane region" description="Helical" evidence="2">
    <location>
        <begin position="12"/>
        <end position="28"/>
    </location>
</feature>
<feature type="compositionally biased region" description="Basic and acidic residues" evidence="1">
    <location>
        <begin position="800"/>
        <end position="845"/>
    </location>
</feature>
<dbReference type="Gene3D" id="2.130.10.10">
    <property type="entry name" value="YVTN repeat-like/Quinoprotein amine dehydrogenase"/>
    <property type="match status" value="2"/>
</dbReference>
<dbReference type="GO" id="GO:0003723">
    <property type="term" value="F:RNA binding"/>
    <property type="evidence" value="ECO:0007669"/>
    <property type="project" value="InterPro"/>
</dbReference>
<organism evidence="3">
    <name type="scientific">Heliothis virescens</name>
    <name type="common">Tobacco budworm moth</name>
    <dbReference type="NCBI Taxonomy" id="7102"/>
    <lineage>
        <taxon>Eukaryota</taxon>
        <taxon>Metazoa</taxon>
        <taxon>Ecdysozoa</taxon>
        <taxon>Arthropoda</taxon>
        <taxon>Hexapoda</taxon>
        <taxon>Insecta</taxon>
        <taxon>Pterygota</taxon>
        <taxon>Neoptera</taxon>
        <taxon>Endopterygota</taxon>
        <taxon>Lepidoptera</taxon>
        <taxon>Glossata</taxon>
        <taxon>Ditrysia</taxon>
        <taxon>Noctuoidea</taxon>
        <taxon>Noctuidae</taxon>
        <taxon>Heliothinae</taxon>
        <taxon>Heliothis</taxon>
    </lineage>
</organism>
<dbReference type="PANTHER" id="PTHR14435:SF2">
    <property type="entry name" value="ZINC FINGER PROTEIN 106"/>
    <property type="match status" value="1"/>
</dbReference>
<dbReference type="PANTHER" id="PTHR14435">
    <property type="entry name" value="ZINC FINGER PROTEIN 106"/>
    <property type="match status" value="1"/>
</dbReference>
<feature type="region of interest" description="Disordered" evidence="1">
    <location>
        <begin position="297"/>
        <end position="349"/>
    </location>
</feature>
<reference evidence="3" key="1">
    <citation type="submission" date="2017-09" db="EMBL/GenBank/DDBJ databases">
        <title>Contemporary evolution of a Lepidopteran species, Heliothis virescens, in response to modern agricultural practices.</title>
        <authorList>
            <person name="Fritz M.L."/>
            <person name="Deyonke A.M."/>
            <person name="Papanicolaou A."/>
            <person name="Micinski S."/>
            <person name="Westbrook J."/>
            <person name="Gould F."/>
        </authorList>
    </citation>
    <scope>NUCLEOTIDE SEQUENCE [LARGE SCALE GENOMIC DNA]</scope>
    <source>
        <strain evidence="3">HvINT-</strain>
        <tissue evidence="3">Whole body</tissue>
    </source>
</reference>
<feature type="region of interest" description="Disordered" evidence="1">
    <location>
        <begin position="519"/>
        <end position="586"/>
    </location>
</feature>
<evidence type="ECO:0008006" key="4">
    <source>
        <dbReference type="Google" id="ProtNLM"/>
    </source>
</evidence>
<keyword evidence="2" id="KW-0472">Membrane</keyword>
<feature type="compositionally biased region" description="Polar residues" evidence="1">
    <location>
        <begin position="270"/>
        <end position="282"/>
    </location>
</feature>
<keyword evidence="2" id="KW-0812">Transmembrane</keyword>
<feature type="compositionally biased region" description="Polar residues" evidence="1">
    <location>
        <begin position="724"/>
        <end position="736"/>
    </location>
</feature>
<feature type="compositionally biased region" description="Polar residues" evidence="1">
    <location>
        <begin position="299"/>
        <end position="308"/>
    </location>
</feature>
<dbReference type="InterPro" id="IPR015943">
    <property type="entry name" value="WD40/YVTN_repeat-like_dom_sf"/>
</dbReference>
<feature type="compositionally biased region" description="Basic residues" evidence="1">
    <location>
        <begin position="1153"/>
        <end position="1173"/>
    </location>
</feature>
<keyword evidence="2" id="KW-1133">Transmembrane helix</keyword>
<feature type="compositionally biased region" description="Basic and acidic residues" evidence="1">
    <location>
        <begin position="114"/>
        <end position="132"/>
    </location>
</feature>
<dbReference type="InterPro" id="IPR011047">
    <property type="entry name" value="Quinoprotein_ADH-like_sf"/>
</dbReference>